<evidence type="ECO:0000313" key="1">
    <source>
        <dbReference type="EMBL" id="KAF8901906.1"/>
    </source>
</evidence>
<gene>
    <name evidence="1" type="ORF">CPB84DRAFT_1776988</name>
</gene>
<evidence type="ECO:0000313" key="2">
    <source>
        <dbReference type="Proteomes" id="UP000724874"/>
    </source>
</evidence>
<protein>
    <submittedName>
        <fullName evidence="1">Uncharacterized protein</fullName>
    </submittedName>
</protein>
<dbReference type="AlphaFoldDB" id="A0A9P5NM46"/>
<dbReference type="EMBL" id="JADNYJ010000039">
    <property type="protein sequence ID" value="KAF8901906.1"/>
    <property type="molecule type" value="Genomic_DNA"/>
</dbReference>
<sequence length="220" mass="24888">MNTFSATLYNSLPSVDIAHVSFSKRDEILSKLATVFNRAEYRKFGVCLVHRHCILEEGERMVARGNISQPERVYDSECYPERWLVTGEAYEFTQEPTTEPPVQLVEEFRKIVGNTQVLGLFFIHNSDISGVALERTEGRKNIIEIVPRHTPRRAVTTAWLPAQLDSEASVKLYECSICKTANNSHIENVAKMEGLERRRDLGHEIGWLAGDIGGLDVRAV</sequence>
<organism evidence="1 2">
    <name type="scientific">Gymnopilus junonius</name>
    <name type="common">Spectacular rustgill mushroom</name>
    <name type="synonym">Gymnopilus spectabilis subsp. junonius</name>
    <dbReference type="NCBI Taxonomy" id="109634"/>
    <lineage>
        <taxon>Eukaryota</taxon>
        <taxon>Fungi</taxon>
        <taxon>Dikarya</taxon>
        <taxon>Basidiomycota</taxon>
        <taxon>Agaricomycotina</taxon>
        <taxon>Agaricomycetes</taxon>
        <taxon>Agaricomycetidae</taxon>
        <taxon>Agaricales</taxon>
        <taxon>Agaricineae</taxon>
        <taxon>Hymenogastraceae</taxon>
        <taxon>Gymnopilus</taxon>
    </lineage>
</organism>
<accession>A0A9P5NM46</accession>
<comment type="caution">
    <text evidence="1">The sequence shown here is derived from an EMBL/GenBank/DDBJ whole genome shotgun (WGS) entry which is preliminary data.</text>
</comment>
<reference evidence="1" key="1">
    <citation type="submission" date="2020-11" db="EMBL/GenBank/DDBJ databases">
        <authorList>
            <consortium name="DOE Joint Genome Institute"/>
            <person name="Ahrendt S."/>
            <person name="Riley R."/>
            <person name="Andreopoulos W."/>
            <person name="LaButti K."/>
            <person name="Pangilinan J."/>
            <person name="Ruiz-duenas F.J."/>
            <person name="Barrasa J.M."/>
            <person name="Sanchez-Garcia M."/>
            <person name="Camarero S."/>
            <person name="Miyauchi S."/>
            <person name="Serrano A."/>
            <person name="Linde D."/>
            <person name="Babiker R."/>
            <person name="Drula E."/>
            <person name="Ayuso-Fernandez I."/>
            <person name="Pacheco R."/>
            <person name="Padilla G."/>
            <person name="Ferreira P."/>
            <person name="Barriuso J."/>
            <person name="Kellner H."/>
            <person name="Castanera R."/>
            <person name="Alfaro M."/>
            <person name="Ramirez L."/>
            <person name="Pisabarro A.G."/>
            <person name="Kuo A."/>
            <person name="Tritt A."/>
            <person name="Lipzen A."/>
            <person name="He G."/>
            <person name="Yan M."/>
            <person name="Ng V."/>
            <person name="Cullen D."/>
            <person name="Martin F."/>
            <person name="Rosso M.-N."/>
            <person name="Henrissat B."/>
            <person name="Hibbett D."/>
            <person name="Martinez A.T."/>
            <person name="Grigoriev I.V."/>
        </authorList>
    </citation>
    <scope>NUCLEOTIDE SEQUENCE</scope>
    <source>
        <strain evidence="1">AH 44721</strain>
    </source>
</reference>
<dbReference type="OrthoDB" id="2322999at2759"/>
<keyword evidence="2" id="KW-1185">Reference proteome</keyword>
<proteinExistence type="predicted"/>
<dbReference type="Proteomes" id="UP000724874">
    <property type="component" value="Unassembled WGS sequence"/>
</dbReference>
<name>A0A9P5NM46_GYMJU</name>